<reference evidence="3" key="1">
    <citation type="journal article" date="2020" name="mSystems">
        <title>Genome- and Community-Level Interaction Insights into Carbon Utilization and Element Cycling Functions of Hydrothermarchaeota in Hydrothermal Sediment.</title>
        <authorList>
            <person name="Zhou Z."/>
            <person name="Liu Y."/>
            <person name="Xu W."/>
            <person name="Pan J."/>
            <person name="Luo Z.H."/>
            <person name="Li M."/>
        </authorList>
    </citation>
    <scope>NUCLEOTIDE SEQUENCE [LARGE SCALE GENOMIC DNA]</scope>
    <source>
        <strain evidence="3">SpSt-897</strain>
    </source>
</reference>
<dbReference type="SUPFAM" id="SSF52980">
    <property type="entry name" value="Restriction endonuclease-like"/>
    <property type="match status" value="1"/>
</dbReference>
<comment type="similarity">
    <text evidence="1 2">Belongs to the UPF0102 family.</text>
</comment>
<comment type="caution">
    <text evidence="3">The sequence shown here is derived from an EMBL/GenBank/DDBJ whole genome shotgun (WGS) entry which is preliminary data.</text>
</comment>
<dbReference type="NCBIfam" id="NF009154">
    <property type="entry name" value="PRK12497.3-3"/>
    <property type="match status" value="1"/>
</dbReference>
<dbReference type="NCBIfam" id="TIGR00252">
    <property type="entry name" value="YraN family protein"/>
    <property type="match status" value="1"/>
</dbReference>
<dbReference type="PANTHER" id="PTHR34039:SF1">
    <property type="entry name" value="UPF0102 PROTEIN YRAN"/>
    <property type="match status" value="1"/>
</dbReference>
<dbReference type="CDD" id="cd20736">
    <property type="entry name" value="PoNe_Nuclease"/>
    <property type="match status" value="1"/>
</dbReference>
<dbReference type="GO" id="GO:0003676">
    <property type="term" value="F:nucleic acid binding"/>
    <property type="evidence" value="ECO:0007669"/>
    <property type="project" value="InterPro"/>
</dbReference>
<dbReference type="Gene3D" id="3.40.1350.10">
    <property type="match status" value="1"/>
</dbReference>
<dbReference type="HAMAP" id="MF_00048">
    <property type="entry name" value="UPF0102"/>
    <property type="match status" value="1"/>
</dbReference>
<organism evidence="3">
    <name type="scientific">Desulfobacca acetoxidans</name>
    <dbReference type="NCBI Taxonomy" id="60893"/>
    <lineage>
        <taxon>Bacteria</taxon>
        <taxon>Pseudomonadati</taxon>
        <taxon>Thermodesulfobacteriota</taxon>
        <taxon>Desulfobaccia</taxon>
        <taxon>Desulfobaccales</taxon>
        <taxon>Desulfobaccaceae</taxon>
        <taxon>Desulfobacca</taxon>
    </lineage>
</organism>
<proteinExistence type="inferred from homology"/>
<evidence type="ECO:0000313" key="3">
    <source>
        <dbReference type="EMBL" id="HGF35140.1"/>
    </source>
</evidence>
<dbReference type="PANTHER" id="PTHR34039">
    <property type="entry name" value="UPF0102 PROTEIN YRAN"/>
    <property type="match status" value="1"/>
</dbReference>
<dbReference type="InterPro" id="IPR003509">
    <property type="entry name" value="UPF0102_YraN-like"/>
</dbReference>
<dbReference type="EMBL" id="DTMF01000299">
    <property type="protein sequence ID" value="HGF35140.1"/>
    <property type="molecule type" value="Genomic_DNA"/>
</dbReference>
<protein>
    <recommendedName>
        <fullName evidence="2">UPF0102 protein ENW96_12310</fullName>
    </recommendedName>
</protein>
<dbReference type="InterPro" id="IPR011856">
    <property type="entry name" value="tRNA_endonuc-like_dom_sf"/>
</dbReference>
<dbReference type="AlphaFoldDB" id="A0A7C3V9A0"/>
<dbReference type="NCBIfam" id="NF009150">
    <property type="entry name" value="PRK12497.1-3"/>
    <property type="match status" value="1"/>
</dbReference>
<sequence length="117" mass="13162">MDNRRVLGDRGEDLAAAFLKKQGYKILERNYRTPLGEVDLIARQGGALVFIEVKTRLSARFGAGLEAVHYGKQGKLRQLADYYIKQKRLGEVAVRFDVVGILWKEGAPRLEVIQGAF</sequence>
<name>A0A7C3V9A0_9BACT</name>
<evidence type="ECO:0000256" key="1">
    <source>
        <dbReference type="ARBA" id="ARBA00006738"/>
    </source>
</evidence>
<dbReference type="InterPro" id="IPR011335">
    <property type="entry name" value="Restrct_endonuc-II-like"/>
</dbReference>
<accession>A0A7C3V9A0</accession>
<dbReference type="Pfam" id="PF02021">
    <property type="entry name" value="UPF0102"/>
    <property type="match status" value="1"/>
</dbReference>
<evidence type="ECO:0000256" key="2">
    <source>
        <dbReference type="HAMAP-Rule" id="MF_00048"/>
    </source>
</evidence>
<gene>
    <name evidence="3" type="ORF">ENW96_12310</name>
</gene>